<reference evidence="1" key="1">
    <citation type="submission" date="2018-05" db="EMBL/GenBank/DDBJ databases">
        <authorList>
            <person name="Lanie J.A."/>
            <person name="Ng W.-L."/>
            <person name="Kazmierczak K.M."/>
            <person name="Andrzejewski T.M."/>
            <person name="Davidsen T.M."/>
            <person name="Wayne K.J."/>
            <person name="Tettelin H."/>
            <person name="Glass J.I."/>
            <person name="Rusch D."/>
            <person name="Podicherti R."/>
            <person name="Tsui H.-C.T."/>
            <person name="Winkler M.E."/>
        </authorList>
    </citation>
    <scope>NUCLEOTIDE SEQUENCE</scope>
</reference>
<sequence>VRLRRVNDLIINASLLFIFIANGLLADTVVFTKADSADWTLEENQDRITDNVWITRKHTQSLFNIAQEDGYSGNSGSPVGTLWADTTTTAADSASYTSFVAMHGGSTQSLIGDTVS</sequence>
<evidence type="ECO:0000313" key="1">
    <source>
        <dbReference type="EMBL" id="SVD29398.1"/>
    </source>
</evidence>
<accession>A0A382U6V8</accession>
<dbReference type="EMBL" id="UINC01141576">
    <property type="protein sequence ID" value="SVD29398.1"/>
    <property type="molecule type" value="Genomic_DNA"/>
</dbReference>
<gene>
    <name evidence="1" type="ORF">METZ01_LOCUS382252</name>
</gene>
<feature type="non-terminal residue" evidence="1">
    <location>
        <position position="116"/>
    </location>
</feature>
<proteinExistence type="predicted"/>
<organism evidence="1">
    <name type="scientific">marine metagenome</name>
    <dbReference type="NCBI Taxonomy" id="408172"/>
    <lineage>
        <taxon>unclassified sequences</taxon>
        <taxon>metagenomes</taxon>
        <taxon>ecological metagenomes</taxon>
    </lineage>
</organism>
<name>A0A382U6V8_9ZZZZ</name>
<dbReference type="AlphaFoldDB" id="A0A382U6V8"/>
<protein>
    <submittedName>
        <fullName evidence="1">Uncharacterized protein</fullName>
    </submittedName>
</protein>
<feature type="non-terminal residue" evidence="1">
    <location>
        <position position="1"/>
    </location>
</feature>